<dbReference type="Proteomes" id="UP000053989">
    <property type="component" value="Unassembled WGS sequence"/>
</dbReference>
<dbReference type="STRING" id="1036808.A0A0C2ZE02"/>
<dbReference type="AlphaFoldDB" id="A0A0C2ZE02"/>
<dbReference type="InterPro" id="IPR001810">
    <property type="entry name" value="F-box_dom"/>
</dbReference>
<protein>
    <recommendedName>
        <fullName evidence="1">F-box domain-containing protein</fullName>
    </recommendedName>
</protein>
<proteinExistence type="predicted"/>
<evidence type="ECO:0000313" key="2">
    <source>
        <dbReference type="EMBL" id="KIM51157.1"/>
    </source>
</evidence>
<dbReference type="HOGENOM" id="CLU_024199_2_2_1"/>
<feature type="domain" description="F-box" evidence="1">
    <location>
        <begin position="45"/>
        <end position="102"/>
    </location>
</feature>
<reference evidence="2 3" key="1">
    <citation type="submission" date="2014-04" db="EMBL/GenBank/DDBJ databases">
        <authorList>
            <consortium name="DOE Joint Genome Institute"/>
            <person name="Kuo A."/>
            <person name="Kohler A."/>
            <person name="Nagy L.G."/>
            <person name="Floudas D."/>
            <person name="Copeland A."/>
            <person name="Barry K.W."/>
            <person name="Cichocki N."/>
            <person name="Veneault-Fourrey C."/>
            <person name="LaButti K."/>
            <person name="Lindquist E.A."/>
            <person name="Lipzen A."/>
            <person name="Lundell T."/>
            <person name="Morin E."/>
            <person name="Murat C."/>
            <person name="Sun H."/>
            <person name="Tunlid A."/>
            <person name="Henrissat B."/>
            <person name="Grigoriev I.V."/>
            <person name="Hibbett D.S."/>
            <person name="Martin F."/>
            <person name="Nordberg H.P."/>
            <person name="Cantor M.N."/>
            <person name="Hua S.X."/>
        </authorList>
    </citation>
    <scope>NUCLEOTIDE SEQUENCE [LARGE SCALE GENOMIC DNA]</scope>
    <source>
        <strain evidence="2 3">Foug A</strain>
    </source>
</reference>
<organism evidence="2 3">
    <name type="scientific">Scleroderma citrinum Foug A</name>
    <dbReference type="NCBI Taxonomy" id="1036808"/>
    <lineage>
        <taxon>Eukaryota</taxon>
        <taxon>Fungi</taxon>
        <taxon>Dikarya</taxon>
        <taxon>Basidiomycota</taxon>
        <taxon>Agaricomycotina</taxon>
        <taxon>Agaricomycetes</taxon>
        <taxon>Agaricomycetidae</taxon>
        <taxon>Boletales</taxon>
        <taxon>Sclerodermatineae</taxon>
        <taxon>Sclerodermataceae</taxon>
        <taxon>Scleroderma</taxon>
    </lineage>
</organism>
<dbReference type="OrthoDB" id="3181669at2759"/>
<dbReference type="InParanoid" id="A0A0C2ZE02"/>
<sequence length="414" mass="47315">MTPNLLRVADFPNFNGISVTSREAFNEQATGIVPSPSPDRSNPCCLPPELLAAIFLEYMQRCEELSIYATSWVPPWVNVSYVCRYWRSVALNCANLWRHLFFVSSEWMDELLRRSKTAPLIIRIDFCCPESDPWPIRSLEKALDHMERIQDLWINCCRSKDVLNVIGARLTAAAPLLRSLHLSTYKDRENHFIIRKNTLPGAGLRRLHLELCHVDWSSPIFNGLRELTLSSVVNDGMECWDGLLLLLSQLPLLRRLCLNNILLLANIDFEDSFINAQNRTKVSLCQLEKLTLIDPIPWVTALLARLEFPSSTIVQVKSYCDNPEDISMFVPFMESRFSRRLPLPQSTPSPQSTLRSLSFLHSDLREGTWKFMYGTSNPANASGTNKISLEERDLNSQFPLQIILTRMARPVSFG</sequence>
<accession>A0A0C2ZE02</accession>
<reference evidence="3" key="2">
    <citation type="submission" date="2015-01" db="EMBL/GenBank/DDBJ databases">
        <title>Evolutionary Origins and Diversification of the Mycorrhizal Mutualists.</title>
        <authorList>
            <consortium name="DOE Joint Genome Institute"/>
            <consortium name="Mycorrhizal Genomics Consortium"/>
            <person name="Kohler A."/>
            <person name="Kuo A."/>
            <person name="Nagy L.G."/>
            <person name="Floudas D."/>
            <person name="Copeland A."/>
            <person name="Barry K.W."/>
            <person name="Cichocki N."/>
            <person name="Veneault-Fourrey C."/>
            <person name="LaButti K."/>
            <person name="Lindquist E.A."/>
            <person name="Lipzen A."/>
            <person name="Lundell T."/>
            <person name="Morin E."/>
            <person name="Murat C."/>
            <person name="Riley R."/>
            <person name="Ohm R."/>
            <person name="Sun H."/>
            <person name="Tunlid A."/>
            <person name="Henrissat B."/>
            <person name="Grigoriev I.V."/>
            <person name="Hibbett D.S."/>
            <person name="Martin F."/>
        </authorList>
    </citation>
    <scope>NUCLEOTIDE SEQUENCE [LARGE SCALE GENOMIC DNA]</scope>
    <source>
        <strain evidence="3">Foug A</strain>
    </source>
</reference>
<evidence type="ECO:0000313" key="3">
    <source>
        <dbReference type="Proteomes" id="UP000053989"/>
    </source>
</evidence>
<dbReference type="EMBL" id="KN822280">
    <property type="protein sequence ID" value="KIM51157.1"/>
    <property type="molecule type" value="Genomic_DNA"/>
</dbReference>
<dbReference type="Pfam" id="PF12937">
    <property type="entry name" value="F-box-like"/>
    <property type="match status" value="1"/>
</dbReference>
<gene>
    <name evidence="2" type="ORF">SCLCIDRAFT_669116</name>
</gene>
<keyword evidence="3" id="KW-1185">Reference proteome</keyword>
<name>A0A0C2ZE02_9AGAM</name>
<evidence type="ECO:0000259" key="1">
    <source>
        <dbReference type="Pfam" id="PF12937"/>
    </source>
</evidence>